<evidence type="ECO:0000313" key="2">
    <source>
        <dbReference type="Proteomes" id="UP001430356"/>
    </source>
</evidence>
<organism evidence="1 2">
    <name type="scientific">Novymonas esmeraldas</name>
    <dbReference type="NCBI Taxonomy" id="1808958"/>
    <lineage>
        <taxon>Eukaryota</taxon>
        <taxon>Discoba</taxon>
        <taxon>Euglenozoa</taxon>
        <taxon>Kinetoplastea</taxon>
        <taxon>Metakinetoplastina</taxon>
        <taxon>Trypanosomatida</taxon>
        <taxon>Trypanosomatidae</taxon>
        <taxon>Novymonas</taxon>
    </lineage>
</organism>
<keyword evidence="2" id="KW-1185">Reference proteome</keyword>
<protein>
    <submittedName>
        <fullName evidence="1">Uncharacterized protein</fullName>
    </submittedName>
</protein>
<comment type="caution">
    <text evidence="1">The sequence shown here is derived from an EMBL/GenBank/DDBJ whole genome shotgun (WGS) entry which is preliminary data.</text>
</comment>
<dbReference type="AlphaFoldDB" id="A0AAW0F0G3"/>
<name>A0AAW0F0G3_9TRYP</name>
<gene>
    <name evidence="1" type="ORF">NESM_000933600</name>
</gene>
<proteinExistence type="predicted"/>
<reference evidence="1 2" key="1">
    <citation type="journal article" date="2021" name="MBio">
        <title>A New Model Trypanosomatid, Novymonas esmeraldas: Genomic Perception of Its 'Candidatus Pandoraea novymonadis' Endosymbiont.</title>
        <authorList>
            <person name="Zakharova A."/>
            <person name="Saura A."/>
            <person name="Butenko A."/>
            <person name="Podesvova L."/>
            <person name="Warmusova S."/>
            <person name="Kostygov A.Y."/>
            <person name="Nenarokova A."/>
            <person name="Lukes J."/>
            <person name="Opperdoes F.R."/>
            <person name="Yurchenko V."/>
        </authorList>
    </citation>
    <scope>NUCLEOTIDE SEQUENCE [LARGE SCALE GENOMIC DNA]</scope>
    <source>
        <strain evidence="1 2">E262AT.01</strain>
    </source>
</reference>
<accession>A0AAW0F0G3</accession>
<sequence length="140" mass="15594">MAPRLSISSPTMGTFTWIDQCTSLTRLGLRKCTSEINIRVLSEVPHLTTLDISESDVHHLHGVQHRIQLRKIDATRCSRLESLEGLAGAPQLQSIETPSSGVRTIGELHRRPRLTTLTFRSCDKLRSLGGLLALQICTPW</sequence>
<dbReference type="SUPFAM" id="SSF52058">
    <property type="entry name" value="L domain-like"/>
    <property type="match status" value="1"/>
</dbReference>
<dbReference type="Proteomes" id="UP001430356">
    <property type="component" value="Unassembled WGS sequence"/>
</dbReference>
<evidence type="ECO:0000313" key="1">
    <source>
        <dbReference type="EMBL" id="KAK7199554.1"/>
    </source>
</evidence>
<dbReference type="Gene3D" id="3.80.10.10">
    <property type="entry name" value="Ribonuclease Inhibitor"/>
    <property type="match status" value="1"/>
</dbReference>
<dbReference type="InterPro" id="IPR032675">
    <property type="entry name" value="LRR_dom_sf"/>
</dbReference>
<dbReference type="EMBL" id="JAECZO010000601">
    <property type="protein sequence ID" value="KAK7199554.1"/>
    <property type="molecule type" value="Genomic_DNA"/>
</dbReference>